<feature type="transmembrane region" description="Helical" evidence="7">
    <location>
        <begin position="91"/>
        <end position="111"/>
    </location>
</feature>
<evidence type="ECO:0000313" key="10">
    <source>
        <dbReference type="EMBL" id="ATQ41464.1"/>
    </source>
</evidence>
<dbReference type="GO" id="GO:0000155">
    <property type="term" value="F:phosphorelay sensor kinase activity"/>
    <property type="evidence" value="ECO:0007669"/>
    <property type="project" value="InterPro"/>
</dbReference>
<sequence length="610" mass="63905">MVHQGMAQPVPAPAALKLDAFVRQYRSTVLVRFLLTLGLTVMLATVAPLGYALFFGLTHLALYGLFYGVVEAAARGPGAAAARLEALTWRTALVTALLTLHVCWIALQVRAAADSPVIRMEAGLAIIGMLMFVATQAHMSRFGYLLGVAPAVGSLLWLTINQQAGANPHFLAVVCLFVVGVVAMTWRQLSTDLILRDTKLALEEKNLELGRLVSEAEAARLQAETANRAKSDFLAMTSHEIRTPLNAVLGLAEALHRSRLAEPQAGMARGVVEAGALLKRLLDSMLDISRIEAGRMALSLAPFDLRHAVETLAFTWAPRAEENGLRLELDLADLPAPCGLLADGPKVEQMLFNLVSNAVKFSPPGGVVVIRAALEPGLEGGPATVRLEVADQGPGVSPEDSARIFEAFEQADGGRALGGAGLGLAICAGNLALMGGTITVETAPGGGALFRIAFSSQTCALPAPKPEAEPIAALDDGRRLRVLAAEDNAGNRHVLQVLLEALPVDLTLVVDGAQAVEAMAGQPFDMVLMDANMPVMDGLTALRTIRAAGSATPVWMLTANVFEEDVSRYRAAGADGVICKPIALDELFAALAQAATQNAAPGGAAASDAA</sequence>
<evidence type="ECO:0000256" key="7">
    <source>
        <dbReference type="SAM" id="Phobius"/>
    </source>
</evidence>
<dbReference type="Gene3D" id="1.10.287.130">
    <property type="match status" value="1"/>
</dbReference>
<evidence type="ECO:0000259" key="9">
    <source>
        <dbReference type="PROSITE" id="PS50110"/>
    </source>
</evidence>
<feature type="transmembrane region" description="Helical" evidence="7">
    <location>
        <begin position="142"/>
        <end position="160"/>
    </location>
</feature>
<dbReference type="SUPFAM" id="SSF52172">
    <property type="entry name" value="CheY-like"/>
    <property type="match status" value="1"/>
</dbReference>
<keyword evidence="7" id="KW-1133">Transmembrane helix</keyword>
<organism evidence="10 11">
    <name type="scientific">Caulobacter mirabilis</name>
    <dbReference type="NCBI Taxonomy" id="69666"/>
    <lineage>
        <taxon>Bacteria</taxon>
        <taxon>Pseudomonadati</taxon>
        <taxon>Pseudomonadota</taxon>
        <taxon>Alphaproteobacteria</taxon>
        <taxon>Caulobacterales</taxon>
        <taxon>Caulobacteraceae</taxon>
        <taxon>Caulobacter</taxon>
    </lineage>
</organism>
<dbReference type="PANTHER" id="PTHR43047:SF64">
    <property type="entry name" value="HISTIDINE KINASE CONTAINING CHEY-HOMOLOGOUS RECEIVER DOMAIN AND PAS DOMAIN-RELATED"/>
    <property type="match status" value="1"/>
</dbReference>
<evidence type="ECO:0000256" key="5">
    <source>
        <dbReference type="ARBA" id="ARBA00022777"/>
    </source>
</evidence>
<dbReference type="InterPro" id="IPR003661">
    <property type="entry name" value="HisK_dim/P_dom"/>
</dbReference>
<keyword evidence="7" id="KW-0472">Membrane</keyword>
<reference evidence="10 11" key="1">
    <citation type="submission" date="2017-10" db="EMBL/GenBank/DDBJ databases">
        <title>Genome sequence of Caulobacter mirabilis FWC38.</title>
        <authorList>
            <person name="Fiebig A."/>
            <person name="Crosson S."/>
        </authorList>
    </citation>
    <scope>NUCLEOTIDE SEQUENCE [LARGE SCALE GENOMIC DNA]</scope>
    <source>
        <strain evidence="10 11">FWC 38</strain>
    </source>
</reference>
<protein>
    <recommendedName>
        <fullName evidence="2">histidine kinase</fullName>
        <ecNumber evidence="2">2.7.13.3</ecNumber>
    </recommendedName>
</protein>
<dbReference type="Pfam" id="PF00072">
    <property type="entry name" value="Response_reg"/>
    <property type="match status" value="1"/>
</dbReference>
<dbReference type="InterPro" id="IPR004358">
    <property type="entry name" value="Sig_transdc_His_kin-like_C"/>
</dbReference>
<evidence type="ECO:0000256" key="3">
    <source>
        <dbReference type="ARBA" id="ARBA00022553"/>
    </source>
</evidence>
<feature type="transmembrane region" description="Helical" evidence="7">
    <location>
        <begin position="117"/>
        <end position="135"/>
    </location>
</feature>
<feature type="transmembrane region" description="Helical" evidence="7">
    <location>
        <begin position="29"/>
        <end position="47"/>
    </location>
</feature>
<gene>
    <name evidence="10" type="ORF">CSW64_03050</name>
</gene>
<dbReference type="Pfam" id="PF02518">
    <property type="entry name" value="HATPase_c"/>
    <property type="match status" value="1"/>
</dbReference>
<dbReference type="SMART" id="SM00388">
    <property type="entry name" value="HisKA"/>
    <property type="match status" value="1"/>
</dbReference>
<dbReference type="EC" id="2.7.13.3" evidence="2"/>
<dbReference type="CDD" id="cd00075">
    <property type="entry name" value="HATPase"/>
    <property type="match status" value="1"/>
</dbReference>
<feature type="domain" description="Response regulatory" evidence="9">
    <location>
        <begin position="481"/>
        <end position="595"/>
    </location>
</feature>
<dbReference type="OrthoDB" id="7200675at2"/>
<dbReference type="PRINTS" id="PR00344">
    <property type="entry name" value="BCTRLSENSOR"/>
</dbReference>
<dbReference type="PANTHER" id="PTHR43047">
    <property type="entry name" value="TWO-COMPONENT HISTIDINE PROTEIN KINASE"/>
    <property type="match status" value="1"/>
</dbReference>
<feature type="modified residue" description="4-aspartylphosphate" evidence="6">
    <location>
        <position position="530"/>
    </location>
</feature>
<dbReference type="InterPro" id="IPR001789">
    <property type="entry name" value="Sig_transdc_resp-reg_receiver"/>
</dbReference>
<dbReference type="PROSITE" id="PS50110">
    <property type="entry name" value="RESPONSE_REGULATORY"/>
    <property type="match status" value="1"/>
</dbReference>
<dbReference type="Pfam" id="PF00512">
    <property type="entry name" value="HisKA"/>
    <property type="match status" value="1"/>
</dbReference>
<evidence type="ECO:0000256" key="2">
    <source>
        <dbReference type="ARBA" id="ARBA00012438"/>
    </source>
</evidence>
<dbReference type="InterPro" id="IPR036097">
    <property type="entry name" value="HisK_dim/P_sf"/>
</dbReference>
<dbReference type="SMART" id="SM00448">
    <property type="entry name" value="REC"/>
    <property type="match status" value="1"/>
</dbReference>
<evidence type="ECO:0000259" key="8">
    <source>
        <dbReference type="PROSITE" id="PS50109"/>
    </source>
</evidence>
<accession>A0A2D2ATX6</accession>
<dbReference type="InterPro" id="IPR003594">
    <property type="entry name" value="HATPase_dom"/>
</dbReference>
<dbReference type="Gene3D" id="3.30.565.10">
    <property type="entry name" value="Histidine kinase-like ATPase, C-terminal domain"/>
    <property type="match status" value="1"/>
</dbReference>
<keyword evidence="11" id="KW-1185">Reference proteome</keyword>
<dbReference type="PROSITE" id="PS50109">
    <property type="entry name" value="HIS_KIN"/>
    <property type="match status" value="1"/>
</dbReference>
<evidence type="ECO:0000256" key="4">
    <source>
        <dbReference type="ARBA" id="ARBA00022679"/>
    </source>
</evidence>
<proteinExistence type="predicted"/>
<evidence type="ECO:0000256" key="1">
    <source>
        <dbReference type="ARBA" id="ARBA00000085"/>
    </source>
</evidence>
<keyword evidence="7" id="KW-0812">Transmembrane</keyword>
<dbReference type="SUPFAM" id="SSF47384">
    <property type="entry name" value="Homodimeric domain of signal transducing histidine kinase"/>
    <property type="match status" value="1"/>
</dbReference>
<keyword evidence="5 10" id="KW-0418">Kinase</keyword>
<dbReference type="Proteomes" id="UP000228945">
    <property type="component" value="Chromosome"/>
</dbReference>
<dbReference type="InterPro" id="IPR005467">
    <property type="entry name" value="His_kinase_dom"/>
</dbReference>
<dbReference type="InterPro" id="IPR036890">
    <property type="entry name" value="HATPase_C_sf"/>
</dbReference>
<keyword evidence="3 6" id="KW-0597">Phosphoprotein</keyword>
<dbReference type="Gene3D" id="3.40.50.2300">
    <property type="match status" value="1"/>
</dbReference>
<dbReference type="CDD" id="cd00082">
    <property type="entry name" value="HisKA"/>
    <property type="match status" value="1"/>
</dbReference>
<evidence type="ECO:0000313" key="11">
    <source>
        <dbReference type="Proteomes" id="UP000228945"/>
    </source>
</evidence>
<comment type="catalytic activity">
    <reaction evidence="1">
        <text>ATP + protein L-histidine = ADP + protein N-phospho-L-histidine.</text>
        <dbReference type="EC" id="2.7.13.3"/>
    </reaction>
</comment>
<dbReference type="SMART" id="SM00387">
    <property type="entry name" value="HATPase_c"/>
    <property type="match status" value="1"/>
</dbReference>
<dbReference type="InterPro" id="IPR011006">
    <property type="entry name" value="CheY-like_superfamily"/>
</dbReference>
<dbReference type="EMBL" id="CP024201">
    <property type="protein sequence ID" value="ATQ41464.1"/>
    <property type="molecule type" value="Genomic_DNA"/>
</dbReference>
<dbReference type="CDD" id="cd17546">
    <property type="entry name" value="REC_hyHK_CKI1_RcsC-like"/>
    <property type="match status" value="1"/>
</dbReference>
<feature type="domain" description="Histidine kinase" evidence="8">
    <location>
        <begin position="236"/>
        <end position="458"/>
    </location>
</feature>
<dbReference type="SUPFAM" id="SSF55874">
    <property type="entry name" value="ATPase domain of HSP90 chaperone/DNA topoisomerase II/histidine kinase"/>
    <property type="match status" value="1"/>
</dbReference>
<keyword evidence="4" id="KW-0808">Transferase</keyword>
<dbReference type="KEGG" id="cmb:CSW64_03050"/>
<dbReference type="AlphaFoldDB" id="A0A2D2ATX6"/>
<feature type="transmembrane region" description="Helical" evidence="7">
    <location>
        <begin position="166"/>
        <end position="186"/>
    </location>
</feature>
<evidence type="ECO:0000256" key="6">
    <source>
        <dbReference type="PROSITE-ProRule" id="PRU00169"/>
    </source>
</evidence>
<name>A0A2D2ATX6_9CAUL</name>